<reference evidence="6 7" key="1">
    <citation type="submission" date="2022-02" db="EMBL/GenBank/DDBJ databases">
        <title>The car tank lid bacteriome: a reservoir of bacteria with potential in bioremediation of fuel.</title>
        <authorList>
            <person name="Vidal-Verdu A."/>
            <person name="Gomez-Martinez D."/>
            <person name="Latorre-Perez A."/>
            <person name="Pereto J."/>
            <person name="Porcar M."/>
        </authorList>
    </citation>
    <scope>NUCLEOTIDE SEQUENCE [LARGE SCALE GENOMIC DNA]</scope>
    <source>
        <strain evidence="6 7">4D.3</strain>
    </source>
</reference>
<gene>
    <name evidence="6" type="ORF">M1843_06750</name>
</gene>
<dbReference type="PROSITE" id="PS51077">
    <property type="entry name" value="HTH_ICLR"/>
    <property type="match status" value="1"/>
</dbReference>
<evidence type="ECO:0000256" key="3">
    <source>
        <dbReference type="ARBA" id="ARBA00023163"/>
    </source>
</evidence>
<dbReference type="SMART" id="SM00346">
    <property type="entry name" value="HTH_ICLR"/>
    <property type="match status" value="1"/>
</dbReference>
<name>A0ABT0J1T6_9MICO</name>
<dbReference type="PROSITE" id="PS51078">
    <property type="entry name" value="ICLR_ED"/>
    <property type="match status" value="1"/>
</dbReference>
<dbReference type="InterPro" id="IPR005471">
    <property type="entry name" value="Tscrpt_reg_IclR_N"/>
</dbReference>
<protein>
    <submittedName>
        <fullName evidence="6">IclR family transcriptional regulator</fullName>
    </submittedName>
</protein>
<dbReference type="InterPro" id="IPR036388">
    <property type="entry name" value="WH-like_DNA-bd_sf"/>
</dbReference>
<feature type="domain" description="IclR-ED" evidence="5">
    <location>
        <begin position="62"/>
        <end position="247"/>
    </location>
</feature>
<dbReference type="Gene3D" id="1.10.10.10">
    <property type="entry name" value="Winged helix-like DNA-binding domain superfamily/Winged helix DNA-binding domain"/>
    <property type="match status" value="1"/>
</dbReference>
<evidence type="ECO:0000259" key="4">
    <source>
        <dbReference type="PROSITE" id="PS51077"/>
    </source>
</evidence>
<dbReference type="InterPro" id="IPR050707">
    <property type="entry name" value="HTH_MetabolicPath_Reg"/>
</dbReference>
<accession>A0ABT0J1T6</accession>
<evidence type="ECO:0000256" key="2">
    <source>
        <dbReference type="ARBA" id="ARBA00023125"/>
    </source>
</evidence>
<dbReference type="Pfam" id="PF09339">
    <property type="entry name" value="HTH_IclR"/>
    <property type="match status" value="1"/>
</dbReference>
<dbReference type="Proteomes" id="UP001651050">
    <property type="component" value="Unassembled WGS sequence"/>
</dbReference>
<dbReference type="SUPFAM" id="SSF46785">
    <property type="entry name" value="Winged helix' DNA-binding domain"/>
    <property type="match status" value="1"/>
</dbReference>
<dbReference type="RefSeq" id="WP_416343286.1">
    <property type="nucleotide sequence ID" value="NZ_JALQCY010000002.1"/>
</dbReference>
<dbReference type="EMBL" id="JALQCY010000002">
    <property type="protein sequence ID" value="MCK9793438.1"/>
    <property type="molecule type" value="Genomic_DNA"/>
</dbReference>
<dbReference type="InterPro" id="IPR029016">
    <property type="entry name" value="GAF-like_dom_sf"/>
</dbReference>
<evidence type="ECO:0000313" key="6">
    <source>
        <dbReference type="EMBL" id="MCK9793438.1"/>
    </source>
</evidence>
<evidence type="ECO:0000259" key="5">
    <source>
        <dbReference type="PROSITE" id="PS51078"/>
    </source>
</evidence>
<keyword evidence="7" id="KW-1185">Reference proteome</keyword>
<dbReference type="Gene3D" id="3.30.450.40">
    <property type="match status" value="1"/>
</dbReference>
<keyword evidence="2" id="KW-0238">DNA-binding</keyword>
<dbReference type="InterPro" id="IPR014757">
    <property type="entry name" value="Tscrpt_reg_IclR_C"/>
</dbReference>
<dbReference type="SUPFAM" id="SSF55781">
    <property type="entry name" value="GAF domain-like"/>
    <property type="match status" value="1"/>
</dbReference>
<evidence type="ECO:0000256" key="1">
    <source>
        <dbReference type="ARBA" id="ARBA00023015"/>
    </source>
</evidence>
<comment type="caution">
    <text evidence="6">The sequence shown here is derived from an EMBL/GenBank/DDBJ whole genome shotgun (WGS) entry which is preliminary data.</text>
</comment>
<evidence type="ECO:0000313" key="7">
    <source>
        <dbReference type="Proteomes" id="UP001651050"/>
    </source>
</evidence>
<dbReference type="InterPro" id="IPR036390">
    <property type="entry name" value="WH_DNA-bd_sf"/>
</dbReference>
<dbReference type="Pfam" id="PF01614">
    <property type="entry name" value="IclR_C"/>
    <property type="match status" value="1"/>
</dbReference>
<sequence length="251" mass="27527">MAQSVERALALVRRSAERPLSLGEAAELLGVHKSSALRLLQTLEAARFVRRTGAGTYVLGSGVIELSEMALGSMDLRQAAHPHLVDLQRRTGHTVHLAQLTGDEVVYIDKVDSPAFDSVKLPSRIGRAVSIYASAVGKIVLAYRTPQERDHLLRKVEFVRFTPTTLATREALDEELERIRDEGWARDAGEHDSYALCVGVPVRDSRGEVVAALSLTAIEVVATLEDLEQHVPLLLEVADTISREYGYTPTP</sequence>
<feature type="domain" description="HTH iclR-type" evidence="4">
    <location>
        <begin position="2"/>
        <end position="61"/>
    </location>
</feature>
<dbReference type="PANTHER" id="PTHR30136">
    <property type="entry name" value="HELIX-TURN-HELIX TRANSCRIPTIONAL REGULATOR, ICLR FAMILY"/>
    <property type="match status" value="1"/>
</dbReference>
<proteinExistence type="predicted"/>
<keyword evidence="1" id="KW-0805">Transcription regulation</keyword>
<dbReference type="PANTHER" id="PTHR30136:SF24">
    <property type="entry name" value="HTH-TYPE TRANSCRIPTIONAL REPRESSOR ALLR"/>
    <property type="match status" value="1"/>
</dbReference>
<keyword evidence="3" id="KW-0804">Transcription</keyword>
<organism evidence="6 7">
    <name type="scientific">Isoptericola peretonis</name>
    <dbReference type="NCBI Taxonomy" id="2918523"/>
    <lineage>
        <taxon>Bacteria</taxon>
        <taxon>Bacillati</taxon>
        <taxon>Actinomycetota</taxon>
        <taxon>Actinomycetes</taxon>
        <taxon>Micrococcales</taxon>
        <taxon>Promicromonosporaceae</taxon>
        <taxon>Isoptericola</taxon>
    </lineage>
</organism>